<evidence type="ECO:0000259" key="1">
    <source>
        <dbReference type="PROSITE" id="PS50995"/>
    </source>
</evidence>
<dbReference type="InterPro" id="IPR052526">
    <property type="entry name" value="HTH-type_Bedaq_tolerance"/>
</dbReference>
<dbReference type="PANTHER" id="PTHR39515:SF2">
    <property type="entry name" value="HTH-TYPE TRANSCRIPTIONAL REGULATOR RV0880"/>
    <property type="match status" value="1"/>
</dbReference>
<dbReference type="GO" id="GO:0003700">
    <property type="term" value="F:DNA-binding transcription factor activity"/>
    <property type="evidence" value="ECO:0007669"/>
    <property type="project" value="InterPro"/>
</dbReference>
<dbReference type="SMART" id="SM00347">
    <property type="entry name" value="HTH_MARR"/>
    <property type="match status" value="1"/>
</dbReference>
<comment type="caution">
    <text evidence="2">The sequence shown here is derived from an EMBL/GenBank/DDBJ whole genome shotgun (WGS) entry which is preliminary data.</text>
</comment>
<dbReference type="Pfam" id="PF01047">
    <property type="entry name" value="MarR"/>
    <property type="match status" value="1"/>
</dbReference>
<dbReference type="InterPro" id="IPR036388">
    <property type="entry name" value="WH-like_DNA-bd_sf"/>
</dbReference>
<dbReference type="AlphaFoldDB" id="A0A8H9IV36"/>
<dbReference type="InterPro" id="IPR000835">
    <property type="entry name" value="HTH_MarR-typ"/>
</dbReference>
<dbReference type="OrthoDB" id="8966183at2"/>
<dbReference type="PROSITE" id="PS50995">
    <property type="entry name" value="HTH_MARR_2"/>
    <property type="match status" value="1"/>
</dbReference>
<reference evidence="2" key="2">
    <citation type="submission" date="2020-09" db="EMBL/GenBank/DDBJ databases">
        <authorList>
            <person name="Sun Q."/>
            <person name="Zhou Y."/>
        </authorList>
    </citation>
    <scope>NUCLEOTIDE SEQUENCE</scope>
    <source>
        <strain evidence="2">CGMCC 4.7679</strain>
    </source>
</reference>
<accession>A0A8H9IV36</accession>
<evidence type="ECO:0000313" key="3">
    <source>
        <dbReference type="Proteomes" id="UP000658656"/>
    </source>
</evidence>
<organism evidence="2 3">
    <name type="scientific">Amycolatopsis bartoniae</name>
    <dbReference type="NCBI Taxonomy" id="941986"/>
    <lineage>
        <taxon>Bacteria</taxon>
        <taxon>Bacillati</taxon>
        <taxon>Actinomycetota</taxon>
        <taxon>Actinomycetes</taxon>
        <taxon>Pseudonocardiales</taxon>
        <taxon>Pseudonocardiaceae</taxon>
        <taxon>Amycolatopsis</taxon>
    </lineage>
</organism>
<dbReference type="Proteomes" id="UP000658656">
    <property type="component" value="Unassembled WGS sequence"/>
</dbReference>
<protein>
    <recommendedName>
        <fullName evidence="1">HTH marR-type domain-containing protein</fullName>
    </recommendedName>
</protein>
<dbReference type="PANTHER" id="PTHR39515">
    <property type="entry name" value="CONSERVED PROTEIN"/>
    <property type="match status" value="1"/>
</dbReference>
<dbReference type="EMBL" id="BNAV01000001">
    <property type="protein sequence ID" value="GHF36773.1"/>
    <property type="molecule type" value="Genomic_DNA"/>
</dbReference>
<dbReference type="RefSeq" id="WP_145936336.1">
    <property type="nucleotide sequence ID" value="NZ_BNAV01000001.1"/>
</dbReference>
<feature type="domain" description="HTH marR-type" evidence="1">
    <location>
        <begin position="1"/>
        <end position="141"/>
    </location>
</feature>
<dbReference type="Gene3D" id="1.10.10.10">
    <property type="entry name" value="Winged helix-like DNA-binding domain superfamily/Winged helix DNA-binding domain"/>
    <property type="match status" value="1"/>
</dbReference>
<name>A0A8H9IV36_9PSEU</name>
<dbReference type="SUPFAM" id="SSF46785">
    <property type="entry name" value="Winged helix' DNA-binding domain"/>
    <property type="match status" value="1"/>
</dbReference>
<evidence type="ECO:0000313" key="2">
    <source>
        <dbReference type="EMBL" id="GHF36773.1"/>
    </source>
</evidence>
<proteinExistence type="predicted"/>
<reference evidence="2" key="1">
    <citation type="journal article" date="2014" name="Int. J. Syst. Evol. Microbiol.">
        <title>Complete genome sequence of Corynebacterium casei LMG S-19264T (=DSM 44701T), isolated from a smear-ripened cheese.</title>
        <authorList>
            <consortium name="US DOE Joint Genome Institute (JGI-PGF)"/>
            <person name="Walter F."/>
            <person name="Albersmeier A."/>
            <person name="Kalinowski J."/>
            <person name="Ruckert C."/>
        </authorList>
    </citation>
    <scope>NUCLEOTIDE SEQUENCE</scope>
    <source>
        <strain evidence="2">CGMCC 4.7679</strain>
    </source>
</reference>
<gene>
    <name evidence="2" type="ORF">GCM10017566_07370</name>
</gene>
<sequence>MNTALQVAEELDAVVAGFLLCVRGQRGELSPTAAAILGRLARVGPAREVDLATYACISQPAMSTLVARLCDQGLVRRERDPADRRAVVLSATPDGARLVDCRRAERAARLAPSVAALPEQDLRAIAAAMPALNRLIGELRRSRPQPEDAR</sequence>
<keyword evidence="3" id="KW-1185">Reference proteome</keyword>
<dbReference type="InterPro" id="IPR036390">
    <property type="entry name" value="WH_DNA-bd_sf"/>
</dbReference>